<feature type="compositionally biased region" description="Basic residues" evidence="1">
    <location>
        <begin position="124"/>
        <end position="133"/>
    </location>
</feature>
<protein>
    <submittedName>
        <fullName evidence="2">Uncharacterized protein</fullName>
    </submittedName>
</protein>
<gene>
    <name evidence="2" type="ORF">SVIM_LOCUS462454</name>
</gene>
<name>A0A6N2NIY6_SALVM</name>
<evidence type="ECO:0000256" key="1">
    <source>
        <dbReference type="SAM" id="MobiDB-lite"/>
    </source>
</evidence>
<proteinExistence type="predicted"/>
<sequence>MCRAEQSDFNVPAKRDPVVGNQICGARRRKHPPIKSTTFSHGHHRRIGTGLSRFISNADKSYKYQKPAFLSPNEFKDGTIRRNSKPLTKKAAALRASLIQLQGNNVRDVHKVRVPASLRPGQKPFKKSSKKEV</sequence>
<organism evidence="2">
    <name type="scientific">Salix viminalis</name>
    <name type="common">Common osier</name>
    <name type="synonym">Basket willow</name>
    <dbReference type="NCBI Taxonomy" id="40686"/>
    <lineage>
        <taxon>Eukaryota</taxon>
        <taxon>Viridiplantae</taxon>
        <taxon>Streptophyta</taxon>
        <taxon>Embryophyta</taxon>
        <taxon>Tracheophyta</taxon>
        <taxon>Spermatophyta</taxon>
        <taxon>Magnoliopsida</taxon>
        <taxon>eudicotyledons</taxon>
        <taxon>Gunneridae</taxon>
        <taxon>Pentapetalae</taxon>
        <taxon>rosids</taxon>
        <taxon>fabids</taxon>
        <taxon>Malpighiales</taxon>
        <taxon>Salicaceae</taxon>
        <taxon>Saliceae</taxon>
        <taxon>Salix</taxon>
    </lineage>
</organism>
<dbReference type="AlphaFoldDB" id="A0A6N2NIY6"/>
<reference evidence="2" key="1">
    <citation type="submission" date="2019-03" db="EMBL/GenBank/DDBJ databases">
        <authorList>
            <person name="Mank J."/>
            <person name="Almeida P."/>
        </authorList>
    </citation>
    <scope>NUCLEOTIDE SEQUENCE</scope>
    <source>
        <strain evidence="2">78183</strain>
    </source>
</reference>
<evidence type="ECO:0000313" key="2">
    <source>
        <dbReference type="EMBL" id="VFU61722.1"/>
    </source>
</evidence>
<dbReference type="EMBL" id="CAADRP010002129">
    <property type="protein sequence ID" value="VFU61722.1"/>
    <property type="molecule type" value="Genomic_DNA"/>
</dbReference>
<feature type="region of interest" description="Disordered" evidence="1">
    <location>
        <begin position="114"/>
        <end position="133"/>
    </location>
</feature>
<accession>A0A6N2NIY6</accession>